<keyword evidence="1" id="KW-0812">Transmembrane</keyword>
<evidence type="ECO:0000256" key="1">
    <source>
        <dbReference type="SAM" id="Phobius"/>
    </source>
</evidence>
<dbReference type="InterPro" id="IPR051045">
    <property type="entry name" value="TonB-dependent_transducer"/>
</dbReference>
<name>A0ABW5NUK0_9FLAO</name>
<feature type="domain" description="TonB C-terminal" evidence="2">
    <location>
        <begin position="345"/>
        <end position="406"/>
    </location>
</feature>
<dbReference type="Pfam" id="PF05569">
    <property type="entry name" value="Peptidase_M56"/>
    <property type="match status" value="1"/>
</dbReference>
<dbReference type="EMBL" id="JBHUMD010000007">
    <property type="protein sequence ID" value="MFD2601784.1"/>
    <property type="molecule type" value="Genomic_DNA"/>
</dbReference>
<protein>
    <submittedName>
        <fullName evidence="4">M56 family metallopeptidase</fullName>
    </submittedName>
</protein>
<accession>A0ABW5NUK0</accession>
<reference evidence="5" key="1">
    <citation type="journal article" date="2019" name="Int. J. Syst. Evol. Microbiol.">
        <title>The Global Catalogue of Microorganisms (GCM) 10K type strain sequencing project: providing services to taxonomists for standard genome sequencing and annotation.</title>
        <authorList>
            <consortium name="The Broad Institute Genomics Platform"/>
            <consortium name="The Broad Institute Genome Sequencing Center for Infectious Disease"/>
            <person name="Wu L."/>
            <person name="Ma J."/>
        </authorList>
    </citation>
    <scope>NUCLEOTIDE SEQUENCE [LARGE SCALE GENOMIC DNA]</scope>
    <source>
        <strain evidence="5">KCTC 42107</strain>
    </source>
</reference>
<dbReference type="PANTHER" id="PTHR33446:SF2">
    <property type="entry name" value="PROTEIN TONB"/>
    <property type="match status" value="1"/>
</dbReference>
<keyword evidence="1" id="KW-0472">Membrane</keyword>
<feature type="transmembrane region" description="Helical" evidence="1">
    <location>
        <begin position="6"/>
        <end position="22"/>
    </location>
</feature>
<feature type="transmembrane region" description="Helical" evidence="1">
    <location>
        <begin position="85"/>
        <end position="104"/>
    </location>
</feature>
<sequence length="412" mass="46902">MTDFLIKSTVAMGVLLGLYYVLFEREKMHRFNRFYLLGALILSLVLPFISFSVYNENLASTITLLPLELGKNQNQVLQTGNNSTTTILCCLYATGTLLMLFRFVKNIKAIRSSVNSNKRLSLKNASLVLVDAKILPHTFMKYIFVNKDEYENRELEKEFFTHELAHVNQLHTLDVIFVELIRAFYWFNPLIYFYKKAIQLNHEFLADENVLKNHKHVITYQNLLLSKASGKQHIALASNLNFSLTKKRFVMMTKTTNRFLATFKQAVAIPVIAGLLLVSCVDTPEEKTESPHLPKSKSKTVVQSNEDTYNVAALNTQPEYPGGMQAFYSQVMKNFQVPEIDHDLTAKIYVSFVVEKDGAITDIKILRDPGYGLGDEAKRVLELDDTKWKPGILNGKPVRASFNLPITINVKS</sequence>
<organism evidence="4 5">
    <name type="scientific">Flavobacterium suzhouense</name>
    <dbReference type="NCBI Taxonomy" id="1529638"/>
    <lineage>
        <taxon>Bacteria</taxon>
        <taxon>Pseudomonadati</taxon>
        <taxon>Bacteroidota</taxon>
        <taxon>Flavobacteriia</taxon>
        <taxon>Flavobacteriales</taxon>
        <taxon>Flavobacteriaceae</taxon>
        <taxon>Flavobacterium</taxon>
    </lineage>
</organism>
<dbReference type="RefSeq" id="WP_379820314.1">
    <property type="nucleotide sequence ID" value="NZ_JBHUMD010000007.1"/>
</dbReference>
<keyword evidence="1" id="KW-1133">Transmembrane helix</keyword>
<dbReference type="InterPro" id="IPR008756">
    <property type="entry name" value="Peptidase_M56"/>
</dbReference>
<feature type="domain" description="Peptidase M56" evidence="3">
    <location>
        <begin position="74"/>
        <end position="251"/>
    </location>
</feature>
<dbReference type="SUPFAM" id="SSF74653">
    <property type="entry name" value="TolA/TonB C-terminal domain"/>
    <property type="match status" value="1"/>
</dbReference>
<dbReference type="PANTHER" id="PTHR33446">
    <property type="entry name" value="PROTEIN TONB-RELATED"/>
    <property type="match status" value="1"/>
</dbReference>
<gene>
    <name evidence="4" type="ORF">ACFSR3_06920</name>
</gene>
<evidence type="ECO:0000313" key="5">
    <source>
        <dbReference type="Proteomes" id="UP001597480"/>
    </source>
</evidence>
<comment type="caution">
    <text evidence="4">The sequence shown here is derived from an EMBL/GenBank/DDBJ whole genome shotgun (WGS) entry which is preliminary data.</text>
</comment>
<dbReference type="InterPro" id="IPR037682">
    <property type="entry name" value="TonB_C"/>
</dbReference>
<evidence type="ECO:0000259" key="2">
    <source>
        <dbReference type="Pfam" id="PF03544"/>
    </source>
</evidence>
<feature type="transmembrane region" description="Helical" evidence="1">
    <location>
        <begin position="34"/>
        <end position="54"/>
    </location>
</feature>
<keyword evidence="5" id="KW-1185">Reference proteome</keyword>
<evidence type="ECO:0000259" key="3">
    <source>
        <dbReference type="Pfam" id="PF05569"/>
    </source>
</evidence>
<evidence type="ECO:0000313" key="4">
    <source>
        <dbReference type="EMBL" id="MFD2601784.1"/>
    </source>
</evidence>
<dbReference type="Gene3D" id="3.30.1150.10">
    <property type="match status" value="1"/>
</dbReference>
<proteinExistence type="predicted"/>
<dbReference type="Pfam" id="PF03544">
    <property type="entry name" value="TonB_C"/>
    <property type="match status" value="1"/>
</dbReference>
<dbReference type="Proteomes" id="UP001597480">
    <property type="component" value="Unassembled WGS sequence"/>
</dbReference>
<dbReference type="CDD" id="cd07341">
    <property type="entry name" value="M56_BlaR1_MecR1_like"/>
    <property type="match status" value="1"/>
</dbReference>